<dbReference type="InterPro" id="IPR009100">
    <property type="entry name" value="AcylCoA_DH/oxidase_NM_dom_sf"/>
</dbReference>
<dbReference type="InterPro" id="IPR046373">
    <property type="entry name" value="Acyl-CoA_Oxase/DH_mid-dom_sf"/>
</dbReference>
<feature type="domain" description="Acyl-CoA oxidase/dehydrogenase middle" evidence="8">
    <location>
        <begin position="126"/>
        <end position="217"/>
    </location>
</feature>
<reference evidence="11" key="1">
    <citation type="submission" date="2019-01" db="EMBL/GenBank/DDBJ databases">
        <title>Cytophagaceae bacterium strain CAR-16.</title>
        <authorList>
            <person name="Chen W.-M."/>
        </authorList>
    </citation>
    <scope>NUCLEOTIDE SEQUENCE [LARGE SCALE GENOMIC DNA]</scope>
    <source>
        <strain evidence="11">CHR27</strain>
    </source>
</reference>
<feature type="domain" description="Acyl-CoA dehydrogenase/oxidase N-terminal" evidence="9">
    <location>
        <begin position="10"/>
        <end position="120"/>
    </location>
</feature>
<dbReference type="Proteomes" id="UP000290958">
    <property type="component" value="Unassembled WGS sequence"/>
</dbReference>
<dbReference type="Gene3D" id="1.10.540.10">
    <property type="entry name" value="Acyl-CoA dehydrogenase/oxidase, N-terminal domain"/>
    <property type="match status" value="1"/>
</dbReference>
<dbReference type="InterPro" id="IPR036250">
    <property type="entry name" value="AcylCo_DH-like_C"/>
</dbReference>
<evidence type="ECO:0000259" key="9">
    <source>
        <dbReference type="Pfam" id="PF02771"/>
    </source>
</evidence>
<dbReference type="AlphaFoldDB" id="A0A4Q1KID4"/>
<accession>A0A4Q1KID4</accession>
<dbReference type="Pfam" id="PF02770">
    <property type="entry name" value="Acyl-CoA_dh_M"/>
    <property type="match status" value="1"/>
</dbReference>
<dbReference type="InterPro" id="IPR013786">
    <property type="entry name" value="AcylCoA_DH/ox_N"/>
</dbReference>
<evidence type="ECO:0000259" key="7">
    <source>
        <dbReference type="Pfam" id="PF00441"/>
    </source>
</evidence>
<dbReference type="InterPro" id="IPR009075">
    <property type="entry name" value="AcylCo_DH/oxidase_C"/>
</dbReference>
<dbReference type="Pfam" id="PF02771">
    <property type="entry name" value="Acyl-CoA_dh_N"/>
    <property type="match status" value="1"/>
</dbReference>
<keyword evidence="3 6" id="KW-0285">Flavoprotein</keyword>
<evidence type="ECO:0000256" key="5">
    <source>
        <dbReference type="ARBA" id="ARBA00023002"/>
    </source>
</evidence>
<comment type="similarity">
    <text evidence="2 6">Belongs to the acyl-CoA dehydrogenase family.</text>
</comment>
<sequence length="400" mass="44493">MDFLPDMDLAAFRSEVRDFLREHLPTDLAYRPRMMMSARKDVIRWQKILTGRGWGAPRWAMEHGGAGWTTQQCLVFEEECVAAGTPTQDIVGQYLVGPMINQFGNPAQKAEHIPLILNGERLWSQGFSEPDAGSDLAAIRMAAVRKDGYYILNGVKSLVSHAHQADWIFLLVRTQVSEDRHAGISLLLADLRSPGVTVRPVPTLAGFQHLNEVIFENARVPVDNLVGIENEGWPIANRLLEGSHAAIADLSALRAYMWQLKELAGSQNVGHILLIEHHEFASRLARLEGEVEALSMMAARVAAMEQAQIHTPAFRALSSMLKLRGSELQQRLTEFLVEALGDYGALRRHSVDAKDEGPFTHLPCFADNIAAEMFFRRGSTIYGGSSEIQRTVIARTMFGL</sequence>
<dbReference type="Gene3D" id="2.40.110.10">
    <property type="entry name" value="Butyryl-CoA Dehydrogenase, subunit A, domain 2"/>
    <property type="match status" value="1"/>
</dbReference>
<organism evidence="10 11">
    <name type="scientific">Sphingobium fluviale</name>
    <dbReference type="NCBI Taxonomy" id="2506423"/>
    <lineage>
        <taxon>Bacteria</taxon>
        <taxon>Pseudomonadati</taxon>
        <taxon>Pseudomonadota</taxon>
        <taxon>Alphaproteobacteria</taxon>
        <taxon>Sphingomonadales</taxon>
        <taxon>Sphingomonadaceae</taxon>
        <taxon>Sphingobium</taxon>
    </lineage>
</organism>
<comment type="caution">
    <text evidence="10">The sequence shown here is derived from an EMBL/GenBank/DDBJ whole genome shotgun (WGS) entry which is preliminary data.</text>
</comment>
<proteinExistence type="inferred from homology"/>
<dbReference type="EMBL" id="SBKP01000005">
    <property type="protein sequence ID" value="RXR29342.1"/>
    <property type="molecule type" value="Genomic_DNA"/>
</dbReference>
<dbReference type="GO" id="GO:0050660">
    <property type="term" value="F:flavin adenine dinucleotide binding"/>
    <property type="evidence" value="ECO:0007669"/>
    <property type="project" value="InterPro"/>
</dbReference>
<evidence type="ECO:0000313" key="11">
    <source>
        <dbReference type="Proteomes" id="UP000290958"/>
    </source>
</evidence>
<keyword evidence="11" id="KW-1185">Reference proteome</keyword>
<evidence type="ECO:0000256" key="2">
    <source>
        <dbReference type="ARBA" id="ARBA00009347"/>
    </source>
</evidence>
<dbReference type="InterPro" id="IPR006091">
    <property type="entry name" value="Acyl-CoA_Oxase/DH_mid-dom"/>
</dbReference>
<protein>
    <submittedName>
        <fullName evidence="10">Acyl-CoA dehydrogenase</fullName>
    </submittedName>
</protein>
<dbReference type="InterPro" id="IPR037069">
    <property type="entry name" value="AcylCoA_DH/ox_N_sf"/>
</dbReference>
<dbReference type="SUPFAM" id="SSF56645">
    <property type="entry name" value="Acyl-CoA dehydrogenase NM domain-like"/>
    <property type="match status" value="1"/>
</dbReference>
<dbReference type="GO" id="GO:0016627">
    <property type="term" value="F:oxidoreductase activity, acting on the CH-CH group of donors"/>
    <property type="evidence" value="ECO:0007669"/>
    <property type="project" value="InterPro"/>
</dbReference>
<dbReference type="InterPro" id="IPR052161">
    <property type="entry name" value="Mycobact_Acyl-CoA_DH"/>
</dbReference>
<dbReference type="Gene3D" id="1.20.140.10">
    <property type="entry name" value="Butyryl-CoA Dehydrogenase, subunit A, domain 3"/>
    <property type="match status" value="1"/>
</dbReference>
<evidence type="ECO:0000256" key="6">
    <source>
        <dbReference type="RuleBase" id="RU362125"/>
    </source>
</evidence>
<dbReference type="GO" id="GO:0005886">
    <property type="term" value="C:plasma membrane"/>
    <property type="evidence" value="ECO:0007669"/>
    <property type="project" value="TreeGrafter"/>
</dbReference>
<gene>
    <name evidence="10" type="ORF">EQG66_07505</name>
</gene>
<dbReference type="PANTHER" id="PTHR43292:SF3">
    <property type="entry name" value="ACYL-COA DEHYDROGENASE FADE29"/>
    <property type="match status" value="1"/>
</dbReference>
<dbReference type="SUPFAM" id="SSF47203">
    <property type="entry name" value="Acyl-CoA dehydrogenase C-terminal domain-like"/>
    <property type="match status" value="1"/>
</dbReference>
<feature type="domain" description="Acyl-CoA dehydrogenase/oxidase C-terminal" evidence="7">
    <location>
        <begin position="230"/>
        <end position="397"/>
    </location>
</feature>
<keyword evidence="4 6" id="KW-0274">FAD</keyword>
<evidence type="ECO:0000256" key="1">
    <source>
        <dbReference type="ARBA" id="ARBA00001974"/>
    </source>
</evidence>
<dbReference type="PANTHER" id="PTHR43292">
    <property type="entry name" value="ACYL-COA DEHYDROGENASE"/>
    <property type="match status" value="1"/>
</dbReference>
<evidence type="ECO:0000256" key="4">
    <source>
        <dbReference type="ARBA" id="ARBA00022827"/>
    </source>
</evidence>
<comment type="cofactor">
    <cofactor evidence="1 6">
        <name>FAD</name>
        <dbReference type="ChEBI" id="CHEBI:57692"/>
    </cofactor>
</comment>
<evidence type="ECO:0000256" key="3">
    <source>
        <dbReference type="ARBA" id="ARBA00022630"/>
    </source>
</evidence>
<keyword evidence="5 6" id="KW-0560">Oxidoreductase</keyword>
<dbReference type="Pfam" id="PF00441">
    <property type="entry name" value="Acyl-CoA_dh_1"/>
    <property type="match status" value="1"/>
</dbReference>
<evidence type="ECO:0000313" key="10">
    <source>
        <dbReference type="EMBL" id="RXR29342.1"/>
    </source>
</evidence>
<evidence type="ECO:0000259" key="8">
    <source>
        <dbReference type="Pfam" id="PF02770"/>
    </source>
</evidence>
<dbReference type="OrthoDB" id="7795946at2"/>
<name>A0A4Q1KID4_9SPHN</name>